<feature type="signal peptide" evidence="2">
    <location>
        <begin position="1"/>
        <end position="37"/>
    </location>
</feature>
<accession>A0A918X368</accession>
<gene>
    <name evidence="3" type="ORF">GCM10010334_59520</name>
</gene>
<evidence type="ECO:0000256" key="2">
    <source>
        <dbReference type="SAM" id="SignalP"/>
    </source>
</evidence>
<sequence>MWCEVLKRTVVRGGVRAAALAAVAGLAMGAAALPAHAVAVERVAFGDAAPWLCTPADETDEEAKALDCHKKRALSADFRARTLHYFVDPPNTAAADAARADAVRFYQEAQAATTAVAAAQAAAKVAEAANRITQLAVAKTPEALKQGQDAAVQTVRSSDAATKTTPPARDVDANNQADSDEEAAVFLMEAAGWIIG</sequence>
<protein>
    <submittedName>
        <fullName evidence="3">Uncharacterized protein</fullName>
    </submittedName>
</protein>
<reference evidence="3" key="2">
    <citation type="submission" date="2020-09" db="EMBL/GenBank/DDBJ databases">
        <authorList>
            <person name="Sun Q."/>
            <person name="Ohkuma M."/>
        </authorList>
    </citation>
    <scope>NUCLEOTIDE SEQUENCE</scope>
    <source>
        <strain evidence="3">JCM 4637</strain>
    </source>
</reference>
<dbReference type="Proteomes" id="UP000638353">
    <property type="component" value="Unassembled WGS sequence"/>
</dbReference>
<comment type="caution">
    <text evidence="3">The sequence shown here is derived from an EMBL/GenBank/DDBJ whole genome shotgun (WGS) entry which is preliminary data.</text>
</comment>
<evidence type="ECO:0000256" key="1">
    <source>
        <dbReference type="SAM" id="MobiDB-lite"/>
    </source>
</evidence>
<keyword evidence="2" id="KW-0732">Signal</keyword>
<name>A0A918X368_9ACTN</name>
<reference evidence="3" key="1">
    <citation type="journal article" date="2014" name="Int. J. Syst. Evol. Microbiol.">
        <title>Complete genome sequence of Corynebacterium casei LMG S-19264T (=DSM 44701T), isolated from a smear-ripened cheese.</title>
        <authorList>
            <consortium name="US DOE Joint Genome Institute (JGI-PGF)"/>
            <person name="Walter F."/>
            <person name="Albersmeier A."/>
            <person name="Kalinowski J."/>
            <person name="Ruckert C."/>
        </authorList>
    </citation>
    <scope>NUCLEOTIDE SEQUENCE</scope>
    <source>
        <strain evidence="3">JCM 4637</strain>
    </source>
</reference>
<evidence type="ECO:0000313" key="4">
    <source>
        <dbReference type="Proteomes" id="UP000638353"/>
    </source>
</evidence>
<feature type="region of interest" description="Disordered" evidence="1">
    <location>
        <begin position="149"/>
        <end position="178"/>
    </location>
</feature>
<organism evidence="3 4">
    <name type="scientific">Streptomyces finlayi</name>
    <dbReference type="NCBI Taxonomy" id="67296"/>
    <lineage>
        <taxon>Bacteria</taxon>
        <taxon>Bacillati</taxon>
        <taxon>Actinomycetota</taxon>
        <taxon>Actinomycetes</taxon>
        <taxon>Kitasatosporales</taxon>
        <taxon>Streptomycetaceae</taxon>
        <taxon>Streptomyces</taxon>
    </lineage>
</organism>
<dbReference type="EMBL" id="BMVC01000013">
    <property type="protein sequence ID" value="GHD07204.1"/>
    <property type="molecule type" value="Genomic_DNA"/>
</dbReference>
<feature type="chain" id="PRO_5037563596" evidence="2">
    <location>
        <begin position="38"/>
        <end position="196"/>
    </location>
</feature>
<dbReference type="AlphaFoldDB" id="A0A918X368"/>
<feature type="compositionally biased region" description="Polar residues" evidence="1">
    <location>
        <begin position="154"/>
        <end position="165"/>
    </location>
</feature>
<proteinExistence type="predicted"/>
<evidence type="ECO:0000313" key="3">
    <source>
        <dbReference type="EMBL" id="GHD07204.1"/>
    </source>
</evidence>